<feature type="transmembrane region" description="Helical" evidence="1">
    <location>
        <begin position="45"/>
        <end position="64"/>
    </location>
</feature>
<reference evidence="3" key="1">
    <citation type="submission" date="2015-04" db="EMBL/GenBank/DDBJ databases">
        <title>Genome sequencing of pathogens of bean.</title>
        <authorList>
            <person name="Harrison J."/>
            <person name="Aritua V."/>
            <person name="Sapp M."/>
            <person name="Smith J."/>
            <person name="Studholme D.J."/>
        </authorList>
    </citation>
    <scope>NUCLEOTIDE SEQUENCE [LARGE SCALE GENOMIC DNA]</scope>
    <source>
        <strain evidence="3">NCPPB 1058</strain>
    </source>
</reference>
<feature type="transmembrane region" description="Helical" evidence="1">
    <location>
        <begin position="121"/>
        <end position="141"/>
    </location>
</feature>
<protein>
    <recommendedName>
        <fullName evidence="4">Transmembrane protein</fullName>
    </recommendedName>
</protein>
<sequence length="176" mass="19441">MEKVVRFPKFSKALAGLSLTIAAWKLVTLIPFRIGFELRYLMSPSVLYSFAFDVVLAVGAVLLWRGRPASRWLFAAQATMTTIGWFSIGGLRCLPFIFMYIKGTDDPAAQAAIGYMARPFLIFGVWCLFGWLLALACFACFGTARSAAGRSSIAALAERPEDPTLAEIMRRRADGR</sequence>
<evidence type="ECO:0008006" key="4">
    <source>
        <dbReference type="Google" id="ProtNLM"/>
    </source>
</evidence>
<dbReference type="EMBL" id="JSEY02000074">
    <property type="protein sequence ID" value="KGU50736.1"/>
    <property type="molecule type" value="Genomic_DNA"/>
</dbReference>
<evidence type="ECO:0000256" key="1">
    <source>
        <dbReference type="SAM" id="Phobius"/>
    </source>
</evidence>
<feature type="transmembrane region" description="Helical" evidence="1">
    <location>
        <begin position="76"/>
        <end position="101"/>
    </location>
</feature>
<name>A0AB34Q354_XANCI</name>
<accession>A0AB34Q354</accession>
<dbReference type="Proteomes" id="UP000030585">
    <property type="component" value="Unassembled WGS sequence"/>
</dbReference>
<evidence type="ECO:0000313" key="2">
    <source>
        <dbReference type="EMBL" id="KGU50736.1"/>
    </source>
</evidence>
<dbReference type="RefSeq" id="WP_033481090.1">
    <property type="nucleotide sequence ID" value="NC_022541.1"/>
</dbReference>
<evidence type="ECO:0000313" key="3">
    <source>
        <dbReference type="Proteomes" id="UP000030585"/>
    </source>
</evidence>
<proteinExistence type="predicted"/>
<keyword evidence="1" id="KW-0472">Membrane</keyword>
<comment type="caution">
    <text evidence="2">The sequence shown here is derived from an EMBL/GenBank/DDBJ whole genome shotgun (WGS) entry which is preliminary data.</text>
</comment>
<keyword evidence="1" id="KW-1133">Transmembrane helix</keyword>
<gene>
    <name evidence="2" type="ORF">NY98_19110</name>
</gene>
<keyword evidence="1" id="KW-0812">Transmembrane</keyword>
<dbReference type="AlphaFoldDB" id="A0AB34Q354"/>
<organism evidence="2 3">
    <name type="scientific">Xanthomonas citri pv. fuscans</name>
    <dbReference type="NCBI Taxonomy" id="366649"/>
    <lineage>
        <taxon>Bacteria</taxon>
        <taxon>Pseudomonadati</taxon>
        <taxon>Pseudomonadota</taxon>
        <taxon>Gammaproteobacteria</taxon>
        <taxon>Lysobacterales</taxon>
        <taxon>Lysobacteraceae</taxon>
        <taxon>Xanthomonas</taxon>
    </lineage>
</organism>